<keyword evidence="1" id="KW-1133">Transmembrane helix</keyword>
<evidence type="ECO:0000313" key="2">
    <source>
        <dbReference type="EMBL" id="RVT65591.1"/>
    </source>
</evidence>
<comment type="caution">
    <text evidence="2">The sequence shown here is derived from an EMBL/GenBank/DDBJ whole genome shotgun (WGS) entry which is preliminary data.</text>
</comment>
<keyword evidence="1" id="KW-0812">Transmembrane</keyword>
<keyword evidence="3" id="KW-1185">Reference proteome</keyword>
<sequence>MDSEWKAILRFLGISFYALYYTGCFIIIKASLSTYNIVNITILVLPILIVLLMNYLREKRQKTTTFKYRKAVLLYSIAPIICFYLLTVNEYKAIFTAEKWLEQETERTFMIDNLLKEHPLEGKQKKDIVALLGKETAEAYFKEKDNLVYLLGAERGFISMDTEWLIIHFNDDNIADKVEVVSS</sequence>
<feature type="transmembrane region" description="Helical" evidence="1">
    <location>
        <begin position="7"/>
        <end position="28"/>
    </location>
</feature>
<dbReference type="EMBL" id="RZTZ01000002">
    <property type="protein sequence ID" value="RVT65591.1"/>
    <property type="molecule type" value="Genomic_DNA"/>
</dbReference>
<evidence type="ECO:0000256" key="1">
    <source>
        <dbReference type="SAM" id="Phobius"/>
    </source>
</evidence>
<dbReference type="AlphaFoldDB" id="A0A3S2TYR7"/>
<feature type="transmembrane region" description="Helical" evidence="1">
    <location>
        <begin position="34"/>
        <end position="56"/>
    </location>
</feature>
<dbReference type="RefSeq" id="WP_127737809.1">
    <property type="nucleotide sequence ID" value="NZ_CP196002.1"/>
</dbReference>
<name>A0A3S2TYR7_9BACI</name>
<dbReference type="GeneID" id="87618430"/>
<dbReference type="Proteomes" id="UP000288024">
    <property type="component" value="Unassembled WGS sequence"/>
</dbReference>
<evidence type="ECO:0000313" key="3">
    <source>
        <dbReference type="Proteomes" id="UP000288024"/>
    </source>
</evidence>
<proteinExistence type="predicted"/>
<feature type="transmembrane region" description="Helical" evidence="1">
    <location>
        <begin position="68"/>
        <end position="86"/>
    </location>
</feature>
<accession>A0A3S2TYR7</accession>
<gene>
    <name evidence="2" type="ORF">EM808_08855</name>
</gene>
<organism evidence="2 3">
    <name type="scientific">Niallia taxi</name>
    <dbReference type="NCBI Taxonomy" id="2499688"/>
    <lineage>
        <taxon>Bacteria</taxon>
        <taxon>Bacillati</taxon>
        <taxon>Bacillota</taxon>
        <taxon>Bacilli</taxon>
        <taxon>Bacillales</taxon>
        <taxon>Bacillaceae</taxon>
        <taxon>Niallia</taxon>
    </lineage>
</organism>
<protein>
    <submittedName>
        <fullName evidence="2">Uncharacterized protein</fullName>
    </submittedName>
</protein>
<keyword evidence="1" id="KW-0472">Membrane</keyword>
<reference evidence="2 3" key="1">
    <citation type="submission" date="2019-01" db="EMBL/GenBank/DDBJ databases">
        <title>Bacillus sp. M5HDSG1-1, whole genome shotgun sequence.</title>
        <authorList>
            <person name="Tuo L."/>
        </authorList>
    </citation>
    <scope>NUCLEOTIDE SEQUENCE [LARGE SCALE GENOMIC DNA]</scope>
    <source>
        <strain evidence="2 3">M5HDSG1-1</strain>
    </source>
</reference>